<gene>
    <name evidence="4" type="ORF">AK830_g45</name>
</gene>
<dbReference type="AlphaFoldDB" id="A0A0P7BY89"/>
<accession>A0A0P7BY89</accession>
<proteinExistence type="inferred from homology"/>
<dbReference type="PANTHER" id="PTHR39166">
    <property type="entry name" value="BLL1166 PROTEIN"/>
    <property type="match status" value="1"/>
</dbReference>
<protein>
    <recommendedName>
        <fullName evidence="3">Scytalone dehydratase-like domain-containing protein</fullName>
    </recommendedName>
</protein>
<dbReference type="InterPro" id="IPR049884">
    <property type="entry name" value="Scytalone_dh"/>
</dbReference>
<evidence type="ECO:0000313" key="4">
    <source>
        <dbReference type="EMBL" id="KPM46521.1"/>
    </source>
</evidence>
<organism evidence="4 5">
    <name type="scientific">Neonectria ditissima</name>
    <dbReference type="NCBI Taxonomy" id="78410"/>
    <lineage>
        <taxon>Eukaryota</taxon>
        <taxon>Fungi</taxon>
        <taxon>Dikarya</taxon>
        <taxon>Ascomycota</taxon>
        <taxon>Pezizomycotina</taxon>
        <taxon>Sordariomycetes</taxon>
        <taxon>Hypocreomycetidae</taxon>
        <taxon>Hypocreales</taxon>
        <taxon>Nectriaceae</taxon>
        <taxon>Neonectria</taxon>
    </lineage>
</organism>
<dbReference type="SUPFAM" id="SSF54427">
    <property type="entry name" value="NTF2-like"/>
    <property type="match status" value="1"/>
</dbReference>
<dbReference type="PANTHER" id="PTHR39166:SF1">
    <property type="entry name" value="BLL1166 PROTEIN"/>
    <property type="match status" value="1"/>
</dbReference>
<reference evidence="4 5" key="1">
    <citation type="submission" date="2015-09" db="EMBL/GenBank/DDBJ databases">
        <title>Draft genome of a European isolate of the apple canker pathogen Neonectria ditissima.</title>
        <authorList>
            <person name="Gomez-Cortecero A."/>
            <person name="Harrison R.J."/>
            <person name="Armitage A.D."/>
        </authorList>
    </citation>
    <scope>NUCLEOTIDE SEQUENCE [LARGE SCALE GENOMIC DNA]</scope>
    <source>
        <strain evidence="4 5">R09/05</strain>
    </source>
</reference>
<dbReference type="InterPro" id="IPR032710">
    <property type="entry name" value="NTF2-like_dom_sf"/>
</dbReference>
<evidence type="ECO:0000256" key="1">
    <source>
        <dbReference type="ARBA" id="ARBA00008584"/>
    </source>
</evidence>
<dbReference type="Gene3D" id="3.10.450.50">
    <property type="match status" value="1"/>
</dbReference>
<dbReference type="Pfam" id="PF06042">
    <property type="entry name" value="NTP_transf_6"/>
    <property type="match status" value="1"/>
</dbReference>
<dbReference type="Proteomes" id="UP000050424">
    <property type="component" value="Unassembled WGS sequence"/>
</dbReference>
<keyword evidence="2" id="KW-0456">Lyase</keyword>
<comment type="caution">
    <text evidence="4">The sequence shown here is derived from an EMBL/GenBank/DDBJ whole genome shotgun (WGS) entry which is preliminary data.</text>
</comment>
<evidence type="ECO:0000313" key="5">
    <source>
        <dbReference type="Proteomes" id="UP000050424"/>
    </source>
</evidence>
<dbReference type="InterPro" id="IPR009267">
    <property type="entry name" value="NTP_transf_6"/>
</dbReference>
<dbReference type="OrthoDB" id="3923682at2759"/>
<comment type="similarity">
    <text evidence="1">Belongs to the scytalone dehydratase family.</text>
</comment>
<keyword evidence="5" id="KW-1185">Reference proteome</keyword>
<evidence type="ECO:0000259" key="3">
    <source>
        <dbReference type="Pfam" id="PF02982"/>
    </source>
</evidence>
<name>A0A0P7BY89_9HYPO</name>
<feature type="domain" description="Scytalone dehydratase-like" evidence="3">
    <location>
        <begin position="8"/>
        <end position="113"/>
    </location>
</feature>
<dbReference type="GO" id="GO:0016829">
    <property type="term" value="F:lyase activity"/>
    <property type="evidence" value="ECO:0007669"/>
    <property type="project" value="UniProtKB-KW"/>
</dbReference>
<sequence>MALPLDFTYSEERAFREITFQWAIAWDKKEPAVLESIAAPEIIVDLRALVPGATVETMTGKALAERTFAAYHLGDPQLKTQHMLGMVAFKRITEFEATGDWQCRTLHTRNLDDGTANEWDSCGYMEFRMNPAQLPLHLQLTHLRDVLGTNKTLLEVLNRAATLNLPNWYLAAGALSQTIWNKASSLPADTGINDYDLVYFDDSDLSYEAEDVHIQAGKKLFGDLSADVEIRNQARVHLWYEKKHGVPCPAHESVEAGIDSWISTSAILGVRLEEDGSWSVYAPRGLSDFFNMVVKPNVAVGTREVYEKKTRRWKAIWPQLKIETWPVTLSGEAFE</sequence>
<dbReference type="EMBL" id="LKCW01000001">
    <property type="protein sequence ID" value="KPM46521.1"/>
    <property type="molecule type" value="Genomic_DNA"/>
</dbReference>
<evidence type="ECO:0000256" key="2">
    <source>
        <dbReference type="ARBA" id="ARBA00023239"/>
    </source>
</evidence>
<dbReference type="Pfam" id="PF02982">
    <property type="entry name" value="Scytalone_dh"/>
    <property type="match status" value="1"/>
</dbReference>